<comment type="subcellular location">
    <subcellularLocation>
        <location evidence="1">Nucleus</location>
    </subcellularLocation>
</comment>
<proteinExistence type="predicted"/>
<dbReference type="GO" id="GO:0008270">
    <property type="term" value="F:zinc ion binding"/>
    <property type="evidence" value="ECO:0007669"/>
    <property type="project" value="UniProtKB-KW"/>
</dbReference>
<dbReference type="SUPFAM" id="SSF140996">
    <property type="entry name" value="Hermes dimerisation domain"/>
    <property type="match status" value="1"/>
</dbReference>
<evidence type="ECO:0000256" key="1">
    <source>
        <dbReference type="ARBA" id="ARBA00004123"/>
    </source>
</evidence>
<feature type="compositionally biased region" description="Acidic residues" evidence="6">
    <location>
        <begin position="737"/>
        <end position="762"/>
    </location>
</feature>
<gene>
    <name evidence="8" type="ORF">TRAPUB_8039</name>
</gene>
<feature type="compositionally biased region" description="Basic residues" evidence="6">
    <location>
        <begin position="74"/>
        <end position="83"/>
    </location>
</feature>
<dbReference type="AlphaFoldDB" id="A0A1M2W6N0"/>
<evidence type="ECO:0000259" key="7">
    <source>
        <dbReference type="Pfam" id="PF05699"/>
    </source>
</evidence>
<dbReference type="GO" id="GO:0005634">
    <property type="term" value="C:nucleus"/>
    <property type="evidence" value="ECO:0007669"/>
    <property type="project" value="UniProtKB-SubCell"/>
</dbReference>
<keyword evidence="2" id="KW-0479">Metal-binding</keyword>
<dbReference type="PANTHER" id="PTHR46481:SF10">
    <property type="entry name" value="ZINC FINGER BED DOMAIN-CONTAINING PROTEIN 39"/>
    <property type="match status" value="1"/>
</dbReference>
<feature type="region of interest" description="Disordered" evidence="6">
    <location>
        <begin position="729"/>
        <end position="788"/>
    </location>
</feature>
<keyword evidence="3" id="KW-0863">Zinc-finger</keyword>
<organism evidence="8 9">
    <name type="scientific">Trametes pubescens</name>
    <name type="common">White-rot fungus</name>
    <dbReference type="NCBI Taxonomy" id="154538"/>
    <lineage>
        <taxon>Eukaryota</taxon>
        <taxon>Fungi</taxon>
        <taxon>Dikarya</taxon>
        <taxon>Basidiomycota</taxon>
        <taxon>Agaricomycotina</taxon>
        <taxon>Agaricomycetes</taxon>
        <taxon>Polyporales</taxon>
        <taxon>Polyporaceae</taxon>
        <taxon>Trametes</taxon>
    </lineage>
</organism>
<feature type="domain" description="HAT C-terminal dimerisation" evidence="7">
    <location>
        <begin position="811"/>
        <end position="889"/>
    </location>
</feature>
<protein>
    <submittedName>
        <fullName evidence="8">Zinc finger BED domain-containing protein RICESLEEPER 3</fullName>
    </submittedName>
</protein>
<evidence type="ECO:0000256" key="4">
    <source>
        <dbReference type="ARBA" id="ARBA00022833"/>
    </source>
</evidence>
<dbReference type="PANTHER" id="PTHR46481">
    <property type="entry name" value="ZINC FINGER BED DOMAIN-CONTAINING PROTEIN 4"/>
    <property type="match status" value="1"/>
</dbReference>
<dbReference type="EMBL" id="MNAD01000166">
    <property type="protein sequence ID" value="OJT15390.1"/>
    <property type="molecule type" value="Genomic_DNA"/>
</dbReference>
<feature type="compositionally biased region" description="Acidic residues" evidence="6">
    <location>
        <begin position="117"/>
        <end position="126"/>
    </location>
</feature>
<feature type="compositionally biased region" description="Acidic residues" evidence="6">
    <location>
        <begin position="909"/>
        <end position="920"/>
    </location>
</feature>
<evidence type="ECO:0000313" key="8">
    <source>
        <dbReference type="EMBL" id="OJT15390.1"/>
    </source>
</evidence>
<evidence type="ECO:0000256" key="5">
    <source>
        <dbReference type="ARBA" id="ARBA00023242"/>
    </source>
</evidence>
<name>A0A1M2W6N0_TRAPU</name>
<keyword evidence="4" id="KW-0862">Zinc</keyword>
<dbReference type="InterPro" id="IPR012337">
    <property type="entry name" value="RNaseH-like_sf"/>
</dbReference>
<feature type="compositionally biased region" description="Low complexity" evidence="6">
    <location>
        <begin position="38"/>
        <end position="73"/>
    </location>
</feature>
<comment type="caution">
    <text evidence="8">The sequence shown here is derived from an EMBL/GenBank/DDBJ whole genome shotgun (WGS) entry which is preliminary data.</text>
</comment>
<keyword evidence="9" id="KW-1185">Reference proteome</keyword>
<evidence type="ECO:0000313" key="9">
    <source>
        <dbReference type="Proteomes" id="UP000184267"/>
    </source>
</evidence>
<dbReference type="GO" id="GO:0046983">
    <property type="term" value="F:protein dimerization activity"/>
    <property type="evidence" value="ECO:0007669"/>
    <property type="project" value="InterPro"/>
</dbReference>
<dbReference type="InterPro" id="IPR008906">
    <property type="entry name" value="HATC_C_dom"/>
</dbReference>
<feature type="compositionally biased region" description="Basic residues" evidence="6">
    <location>
        <begin position="1"/>
        <end position="10"/>
    </location>
</feature>
<dbReference type="STRING" id="154538.A0A1M2W6N0"/>
<dbReference type="Pfam" id="PF05699">
    <property type="entry name" value="Dimer_Tnp_hAT"/>
    <property type="match status" value="1"/>
</dbReference>
<dbReference type="SUPFAM" id="SSF53098">
    <property type="entry name" value="Ribonuclease H-like"/>
    <property type="match status" value="1"/>
</dbReference>
<feature type="compositionally biased region" description="Basic and acidic residues" evidence="6">
    <location>
        <begin position="921"/>
        <end position="931"/>
    </location>
</feature>
<evidence type="ECO:0000256" key="2">
    <source>
        <dbReference type="ARBA" id="ARBA00022723"/>
    </source>
</evidence>
<dbReference type="OMA" id="EITYNIY"/>
<keyword evidence="5" id="KW-0539">Nucleus</keyword>
<accession>A0A1M2W6N0</accession>
<dbReference type="Gene3D" id="1.10.10.1070">
    <property type="entry name" value="Zinc finger, BED domain-containing"/>
    <property type="match status" value="1"/>
</dbReference>
<feature type="region of interest" description="Disordered" evidence="6">
    <location>
        <begin position="902"/>
        <end position="931"/>
    </location>
</feature>
<dbReference type="InterPro" id="IPR052035">
    <property type="entry name" value="ZnF_BED_domain_contain"/>
</dbReference>
<evidence type="ECO:0000256" key="3">
    <source>
        <dbReference type="ARBA" id="ARBA00022771"/>
    </source>
</evidence>
<dbReference type="OrthoDB" id="2751120at2759"/>
<dbReference type="Proteomes" id="UP000184267">
    <property type="component" value="Unassembled WGS sequence"/>
</dbReference>
<sequence length="931" mass="105118">MAKGATKSRKRSPEPDTESTAPSRKKGKKETEGARVHQQASTQSVASRSSAARSDSSSASVKRSTPKSVVKAKAPVKKSHTRSKAAEPDLTNDGLELVEPVGSDDEERAHAKGSDTSEPEPEEDPEAQLTRLQRRWDSPIYAFFEPAYVDHPAPTHRLAHAFRCSARGCKRIIYRFVGTSDASSTGNLSRHAKSCFGEDAVAAAREAKNKDEVRTKIVASFNKNGTITSAFERKKGGVTYSHRPFTRIETRTEIVKWVAEDLRPFRIVKDRGFLVLMKTGRPGYYVPSPSTVARDVKVVFARTRRRVARFLRRYPGRLNFATDAWSSSNHRAFVAFLCFLEHNGTLFVIVLDMRELPIAHTGANLAREFVDCLTEFRIQEKILGVTCDNASNNDTMLAKMMDLLPNFSGELARVRCFAHVLNLVAKSLISEFDARVERNEDEVDEEELRELRALTEGEEEEEVVTRTESAATAGNDDDGEVAVGDDNVDDEVDPMAQLTPQERAQFEIDVRPVKLILAKLRKLSFKIIHSTTRLLPEWKSVLRTLRLPEKLLPRDVKTRWNSTYEMLRVAIEYRAAVDMLCANKSNGLRSFELTPQEWKTAKQLRHVLKVFKDATTFFSQGRVPNLAAVIPAIDHIDAHLTTISRDEEKFSQPIRIACGLAKETLNKYYSLTDNSISYRIAMVLHPRHKLSYFRKMKWSDQWITTARQIVSKEYATNYASRFNAIKADKDVPAHEMSDEEEDEGNNIEPEEQDDDEDDEDDPFLGKPDEPEPSETASATSGNSDFDEDDTENIFEHLETLGPLKPNEVSDELARYLSSDPEDVSDPIQWWCDRRAQYPNLSRMAIDFLTIPATSVPVEHLFSIGRLLLPYIRNRMQGQTTRALLCLKSWTQACLVKQTDAKKAAQMSDVEGDGSDVEMDEGWDRIDLEDSD</sequence>
<feature type="compositionally biased region" description="Polar residues" evidence="6">
    <location>
        <begin position="774"/>
        <end position="783"/>
    </location>
</feature>
<feature type="region of interest" description="Disordered" evidence="6">
    <location>
        <begin position="1"/>
        <end position="128"/>
    </location>
</feature>
<reference evidence="8 9" key="1">
    <citation type="submission" date="2016-10" db="EMBL/GenBank/DDBJ databases">
        <title>Genome sequence of the basidiomycete white-rot fungus Trametes pubescens.</title>
        <authorList>
            <person name="Makela M.R."/>
            <person name="Granchi Z."/>
            <person name="Peng M."/>
            <person name="De Vries R.P."/>
            <person name="Grigoriev I."/>
            <person name="Riley R."/>
            <person name="Hilden K."/>
        </authorList>
    </citation>
    <scope>NUCLEOTIDE SEQUENCE [LARGE SCALE GENOMIC DNA]</scope>
    <source>
        <strain evidence="8 9">FBCC735</strain>
    </source>
</reference>
<evidence type="ECO:0000256" key="6">
    <source>
        <dbReference type="SAM" id="MobiDB-lite"/>
    </source>
</evidence>